<dbReference type="CDD" id="cd01830">
    <property type="entry name" value="XynE_like"/>
    <property type="match status" value="1"/>
</dbReference>
<keyword evidence="1" id="KW-0732">Signal</keyword>
<proteinExistence type="predicted"/>
<dbReference type="PANTHER" id="PTHR43784:SF2">
    <property type="entry name" value="GDSL-LIKE LIPASE_ACYLHYDROLASE, PUTATIVE (AFU_ORTHOLOGUE AFUA_2G00820)-RELATED"/>
    <property type="match status" value="1"/>
</dbReference>
<dbReference type="Gene3D" id="3.40.50.1110">
    <property type="entry name" value="SGNH hydrolase"/>
    <property type="match status" value="1"/>
</dbReference>
<feature type="signal peptide" evidence="1">
    <location>
        <begin position="1"/>
        <end position="20"/>
    </location>
</feature>
<gene>
    <name evidence="3" type="ORF">ABOZ73_00110</name>
</gene>
<accession>A0AB39KSL9</accession>
<protein>
    <submittedName>
        <fullName evidence="3">SGNH/GDSL hydrolase family protein</fullName>
    </submittedName>
</protein>
<dbReference type="PANTHER" id="PTHR43784">
    <property type="entry name" value="GDSL-LIKE LIPASE/ACYLHYDROLASE, PUTATIVE (AFU_ORTHOLOGUE AFUA_2G00820)-RELATED"/>
    <property type="match status" value="1"/>
</dbReference>
<reference evidence="3" key="1">
    <citation type="submission" date="2024-06" db="EMBL/GenBank/DDBJ databases">
        <title>Caulobacter inopinatus, sp. nov.</title>
        <authorList>
            <person name="Donachie S.P."/>
        </authorList>
    </citation>
    <scope>NUCLEOTIDE SEQUENCE</scope>
    <source>
        <strain evidence="3">73W</strain>
    </source>
</reference>
<name>A0AB39KSL9_9CAUL</name>
<dbReference type="InterPro" id="IPR036514">
    <property type="entry name" value="SGNH_hydro_sf"/>
</dbReference>
<evidence type="ECO:0000313" key="3">
    <source>
        <dbReference type="EMBL" id="XDO96872.1"/>
    </source>
</evidence>
<dbReference type="InterPro" id="IPR053140">
    <property type="entry name" value="GDSL_Rv0518-like"/>
</dbReference>
<feature type="chain" id="PRO_5044200369" evidence="1">
    <location>
        <begin position="21"/>
        <end position="389"/>
    </location>
</feature>
<dbReference type="AlphaFoldDB" id="A0AB39KSL9"/>
<dbReference type="EMBL" id="CP158375">
    <property type="protein sequence ID" value="XDO96872.1"/>
    <property type="molecule type" value="Genomic_DNA"/>
</dbReference>
<dbReference type="RefSeq" id="WP_369059731.1">
    <property type="nucleotide sequence ID" value="NZ_CP158375.1"/>
</dbReference>
<organism evidence="3">
    <name type="scientific">Caulobacter sp. 73W</name>
    <dbReference type="NCBI Taxonomy" id="3161137"/>
    <lineage>
        <taxon>Bacteria</taxon>
        <taxon>Pseudomonadati</taxon>
        <taxon>Pseudomonadota</taxon>
        <taxon>Alphaproteobacteria</taxon>
        <taxon>Caulobacterales</taxon>
        <taxon>Caulobacteraceae</taxon>
        <taxon>Caulobacter</taxon>
    </lineage>
</organism>
<feature type="domain" description="SGNH hydrolase-type esterase" evidence="2">
    <location>
        <begin position="192"/>
        <end position="378"/>
    </location>
</feature>
<sequence>MRLALAALTLSLAVAGGAAAQVWSGAWGWAPAGVSETPTGTPRADDPRGPVGPAAVTNATLRQVVRVTASGLRVRLRVSNEYGATPLVLGAVKLANGPQARVVTFGGKGAVSIPASAPMLSDPIDLPVGAFDELTVSLFLPQETTLPGHRLRQRLASGDQTAATIEAPVMRLGALVTGVEVERARKGAVIVAIGDSITEGTGSTAGEWRAWPDQLADRLKGVAVVNAGIGGNRLLNNVSGPSGLSRFDRDVLAVSGVTHVMVLEGINDIGRATRPEFAHQPVPAEDLINGYRQIIARAHARGLKAIGATIPPYEGANYFTEGGEATRQAVNTWIRTSKAFDGYADFDAATRDPANPRRLRAEFHSGDWLHPSDAGYAAMAGAVDPRLFD</sequence>
<dbReference type="Pfam" id="PF13472">
    <property type="entry name" value="Lipase_GDSL_2"/>
    <property type="match status" value="1"/>
</dbReference>
<evidence type="ECO:0000256" key="1">
    <source>
        <dbReference type="SAM" id="SignalP"/>
    </source>
</evidence>
<evidence type="ECO:0000259" key="2">
    <source>
        <dbReference type="Pfam" id="PF13472"/>
    </source>
</evidence>
<keyword evidence="3" id="KW-0378">Hydrolase</keyword>
<dbReference type="SUPFAM" id="SSF52266">
    <property type="entry name" value="SGNH hydrolase"/>
    <property type="match status" value="1"/>
</dbReference>
<dbReference type="InterPro" id="IPR013830">
    <property type="entry name" value="SGNH_hydro"/>
</dbReference>
<dbReference type="GO" id="GO:0016788">
    <property type="term" value="F:hydrolase activity, acting on ester bonds"/>
    <property type="evidence" value="ECO:0007669"/>
    <property type="project" value="UniProtKB-ARBA"/>
</dbReference>